<accession>A0ACC0LQU4</accession>
<dbReference type="EMBL" id="CM046398">
    <property type="protein sequence ID" value="KAI8530724.1"/>
    <property type="molecule type" value="Genomic_DNA"/>
</dbReference>
<sequence>MPHLSSFTSHYCFTSSYDRGDMVNTSSHLNLIMAITHRAWLIVHETHHEARTVFVLQLLKAKDSQFKCRISTELASLTNPQPGGAKSTHAADVQTSDFNQYTMR</sequence>
<dbReference type="Proteomes" id="UP001062846">
    <property type="component" value="Chromosome 11"/>
</dbReference>
<reference evidence="1" key="1">
    <citation type="submission" date="2022-02" db="EMBL/GenBank/DDBJ databases">
        <title>Plant Genome Project.</title>
        <authorList>
            <person name="Zhang R.-G."/>
        </authorList>
    </citation>
    <scope>NUCLEOTIDE SEQUENCE</scope>
    <source>
        <strain evidence="1">AT1</strain>
    </source>
</reference>
<evidence type="ECO:0000313" key="1">
    <source>
        <dbReference type="EMBL" id="KAI8530724.1"/>
    </source>
</evidence>
<proteinExistence type="predicted"/>
<comment type="caution">
    <text evidence="1">The sequence shown here is derived from an EMBL/GenBank/DDBJ whole genome shotgun (WGS) entry which is preliminary data.</text>
</comment>
<organism evidence="1 2">
    <name type="scientific">Rhododendron molle</name>
    <name type="common">Chinese azalea</name>
    <name type="synonym">Azalea mollis</name>
    <dbReference type="NCBI Taxonomy" id="49168"/>
    <lineage>
        <taxon>Eukaryota</taxon>
        <taxon>Viridiplantae</taxon>
        <taxon>Streptophyta</taxon>
        <taxon>Embryophyta</taxon>
        <taxon>Tracheophyta</taxon>
        <taxon>Spermatophyta</taxon>
        <taxon>Magnoliopsida</taxon>
        <taxon>eudicotyledons</taxon>
        <taxon>Gunneridae</taxon>
        <taxon>Pentapetalae</taxon>
        <taxon>asterids</taxon>
        <taxon>Ericales</taxon>
        <taxon>Ericaceae</taxon>
        <taxon>Ericoideae</taxon>
        <taxon>Rhodoreae</taxon>
        <taxon>Rhododendron</taxon>
    </lineage>
</organism>
<protein>
    <submittedName>
        <fullName evidence="1">Uncharacterized protein</fullName>
    </submittedName>
</protein>
<keyword evidence="2" id="KW-1185">Reference proteome</keyword>
<name>A0ACC0LQU4_RHOML</name>
<evidence type="ECO:0000313" key="2">
    <source>
        <dbReference type="Proteomes" id="UP001062846"/>
    </source>
</evidence>
<gene>
    <name evidence="1" type="ORF">RHMOL_Rhmol11G0081800</name>
</gene>